<proteinExistence type="predicted"/>
<protein>
    <recommendedName>
        <fullName evidence="2">PNPLA domain-containing protein</fullName>
    </recommendedName>
</protein>
<dbReference type="InterPro" id="IPR016035">
    <property type="entry name" value="Acyl_Trfase/lysoPLipase"/>
</dbReference>
<name>A0A6C0CZQ7_9ZZZZ</name>
<reference evidence="1" key="1">
    <citation type="journal article" date="2020" name="Nature">
        <title>Giant virus diversity and host interactions through global metagenomics.</title>
        <authorList>
            <person name="Schulz F."/>
            <person name="Roux S."/>
            <person name="Paez-Espino D."/>
            <person name="Jungbluth S."/>
            <person name="Walsh D.A."/>
            <person name="Denef V.J."/>
            <person name="McMahon K.D."/>
            <person name="Konstantinidis K.T."/>
            <person name="Eloe-Fadrosh E.A."/>
            <person name="Kyrpides N.C."/>
            <person name="Woyke T."/>
        </authorList>
    </citation>
    <scope>NUCLEOTIDE SEQUENCE</scope>
    <source>
        <strain evidence="1">GVMAG-M-3300023174-107</strain>
    </source>
</reference>
<dbReference type="SUPFAM" id="SSF52151">
    <property type="entry name" value="FabD/lysophospholipase-like"/>
    <property type="match status" value="1"/>
</dbReference>
<organism evidence="1">
    <name type="scientific">viral metagenome</name>
    <dbReference type="NCBI Taxonomy" id="1070528"/>
    <lineage>
        <taxon>unclassified sequences</taxon>
        <taxon>metagenomes</taxon>
        <taxon>organismal metagenomes</taxon>
    </lineage>
</organism>
<evidence type="ECO:0000313" key="1">
    <source>
        <dbReference type="EMBL" id="QHT10306.1"/>
    </source>
</evidence>
<sequence length="257" mass="30325">MILFMKFKINMKIKIILFILLCFITKLKWNKNYKIVYDIPFKKSDPIMDIVVGPGGRYGTYTLGICHYIKNNFDISNKKILGFSSGSWNSLFMCMKKEYVTPALKRSFSLSNEPISIMLKKTVDIFKSYTIDHFDIDNLYVATASFNKTVIYNKFLSLDELVRCCTSSSFIPGITYKDIIYFYKQRPTVDGGLHYKKYIKTLSPKTLVVNFKMFGRYKHINMMKEQFKKYKPSAYFLYIKGYQDAKKNHSYFEKYLN</sequence>
<dbReference type="AlphaFoldDB" id="A0A6C0CZQ7"/>
<accession>A0A6C0CZQ7</accession>
<evidence type="ECO:0008006" key="2">
    <source>
        <dbReference type="Google" id="ProtNLM"/>
    </source>
</evidence>
<dbReference type="EMBL" id="MN739520">
    <property type="protein sequence ID" value="QHT10306.1"/>
    <property type="molecule type" value="Genomic_DNA"/>
</dbReference>